<accession>A0ABW0N0R8</accession>
<dbReference type="RefSeq" id="WP_345171436.1">
    <property type="nucleotide sequence ID" value="NZ_BAABFQ010000003.1"/>
</dbReference>
<dbReference type="Proteomes" id="UP001595956">
    <property type="component" value="Unassembled WGS sequence"/>
</dbReference>
<proteinExistence type="predicted"/>
<dbReference type="EMBL" id="JBHSMD010000002">
    <property type="protein sequence ID" value="MFC5492863.1"/>
    <property type="molecule type" value="Genomic_DNA"/>
</dbReference>
<evidence type="ECO:0008006" key="3">
    <source>
        <dbReference type="Google" id="ProtNLM"/>
    </source>
</evidence>
<organism evidence="1 2">
    <name type="scientific">Nocardioides caricicola</name>
    <dbReference type="NCBI Taxonomy" id="634770"/>
    <lineage>
        <taxon>Bacteria</taxon>
        <taxon>Bacillati</taxon>
        <taxon>Actinomycetota</taxon>
        <taxon>Actinomycetes</taxon>
        <taxon>Propionibacteriales</taxon>
        <taxon>Nocardioidaceae</taxon>
        <taxon>Nocardioides</taxon>
    </lineage>
</organism>
<gene>
    <name evidence="1" type="ORF">ACFPKY_07120</name>
</gene>
<name>A0ABW0N0R8_9ACTN</name>
<evidence type="ECO:0000313" key="2">
    <source>
        <dbReference type="Proteomes" id="UP001595956"/>
    </source>
</evidence>
<protein>
    <recommendedName>
        <fullName evidence="3">CHAD domain-containing protein</fullName>
    </recommendedName>
</protein>
<reference evidence="2" key="1">
    <citation type="journal article" date="2019" name="Int. J. Syst. Evol. Microbiol.">
        <title>The Global Catalogue of Microorganisms (GCM) 10K type strain sequencing project: providing services to taxonomists for standard genome sequencing and annotation.</title>
        <authorList>
            <consortium name="The Broad Institute Genomics Platform"/>
            <consortium name="The Broad Institute Genome Sequencing Center for Infectious Disease"/>
            <person name="Wu L."/>
            <person name="Ma J."/>
        </authorList>
    </citation>
    <scope>NUCLEOTIDE SEQUENCE [LARGE SCALE GENOMIC DNA]</scope>
    <source>
        <strain evidence="2">KACC 13778</strain>
    </source>
</reference>
<sequence length="86" mass="9995">MLEQRLHSGPVEREQVVFCLRELRAARAHVQKARYDTSLRWKRDSLRAELLTALEGYAAAINQLGAPVPHRLRMEIDLYRGLQKRA</sequence>
<keyword evidence="2" id="KW-1185">Reference proteome</keyword>
<comment type="caution">
    <text evidence="1">The sequence shown here is derived from an EMBL/GenBank/DDBJ whole genome shotgun (WGS) entry which is preliminary data.</text>
</comment>
<evidence type="ECO:0000313" key="1">
    <source>
        <dbReference type="EMBL" id="MFC5492863.1"/>
    </source>
</evidence>